<feature type="region of interest" description="Disordered" evidence="1">
    <location>
        <begin position="192"/>
        <end position="255"/>
    </location>
</feature>
<feature type="compositionally biased region" description="Basic and acidic residues" evidence="1">
    <location>
        <begin position="242"/>
        <end position="254"/>
    </location>
</feature>
<dbReference type="EMBL" id="HBHQ01019719">
    <property type="protein sequence ID" value="CAD9821417.1"/>
    <property type="molecule type" value="Transcribed_RNA"/>
</dbReference>
<evidence type="ECO:0000313" key="2">
    <source>
        <dbReference type="EMBL" id="CAD9821417.1"/>
    </source>
</evidence>
<organism evidence="2">
    <name type="scientific">Attheya septentrionalis</name>
    <dbReference type="NCBI Taxonomy" id="420275"/>
    <lineage>
        <taxon>Eukaryota</taxon>
        <taxon>Sar</taxon>
        <taxon>Stramenopiles</taxon>
        <taxon>Ochrophyta</taxon>
        <taxon>Bacillariophyta</taxon>
        <taxon>Coscinodiscophyceae</taxon>
        <taxon>Chaetocerotophycidae</taxon>
        <taxon>Chaetocerotales</taxon>
        <taxon>Attheyaceae</taxon>
        <taxon>Attheya</taxon>
    </lineage>
</organism>
<evidence type="ECO:0000256" key="1">
    <source>
        <dbReference type="SAM" id="MobiDB-lite"/>
    </source>
</evidence>
<reference evidence="2" key="1">
    <citation type="submission" date="2021-01" db="EMBL/GenBank/DDBJ databases">
        <authorList>
            <person name="Corre E."/>
            <person name="Pelletier E."/>
            <person name="Niang G."/>
            <person name="Scheremetjew M."/>
            <person name="Finn R."/>
            <person name="Kale V."/>
            <person name="Holt S."/>
            <person name="Cochrane G."/>
            <person name="Meng A."/>
            <person name="Brown T."/>
            <person name="Cohen L."/>
        </authorList>
    </citation>
    <scope>NUCLEOTIDE SEQUENCE</scope>
    <source>
        <strain evidence="2">CCMP2084</strain>
    </source>
</reference>
<dbReference type="AlphaFoldDB" id="A0A7S2UKU3"/>
<name>A0A7S2UKU3_9STRA</name>
<protein>
    <submittedName>
        <fullName evidence="2">Uncharacterized protein</fullName>
    </submittedName>
</protein>
<proteinExistence type="predicted"/>
<feature type="compositionally biased region" description="Acidic residues" evidence="1">
    <location>
        <begin position="210"/>
        <end position="221"/>
    </location>
</feature>
<sequence length="416" mass="46621">MTVSRQQLTHRGVVSISSRTATDKEVLKRDGTLLAPGTEVQIVGGKTYIHQTAIIAKKGCTAKMVYVKLTSGILKGEEVRISQKSVKVLSPPNYKIPTTQSRHRDQSTPAIFVSDTASLSSEEEEEEEDWHSVCETDYNTNESKAIDISAFHSIEKQQVILYNMTSPRKILSDCSKEVPALIESPERGLFKDSDIEDDWQSVTTPPNSVEFDDNNDDDDDNPSSFMDAHDKIHTSSVTHRTMKSEVNTEARDSRVVPFSSRTESAVNKDKLFKPDTPVKIIGGKTYIHETAIISQKGCTAKMVYVKLTSGRWKGNEVRISQKSVKVISLPENIISVTQSSNEYQSPQIPSLISQEDDDWHSVTNESKISDITEFQSVGQYHVRLQNTTDFQRVVSESRDIPAFLMFSRKCIHTQAN</sequence>
<gene>
    <name evidence="2" type="ORF">ASEP1449_LOCUS13251</name>
</gene>
<accession>A0A7S2UKU3</accession>